<dbReference type="Proteomes" id="UP000230131">
    <property type="component" value="Unassembled WGS sequence"/>
</dbReference>
<reference evidence="3" key="1">
    <citation type="submission" date="2017-09" db="EMBL/GenBank/DDBJ databases">
        <title>Depth-based differentiation of microbial function through sediment-hosted aquifers and enrichment of novel symbionts in the deep terrestrial subsurface.</title>
        <authorList>
            <person name="Probst A.J."/>
            <person name="Ladd B."/>
            <person name="Jarett J.K."/>
            <person name="Geller-Mcgrath D.E."/>
            <person name="Sieber C.M.K."/>
            <person name="Emerson J.B."/>
            <person name="Anantharaman K."/>
            <person name="Thomas B.C."/>
            <person name="Malmstrom R."/>
            <person name="Stieglmeier M."/>
            <person name="Klingl A."/>
            <person name="Woyke T."/>
            <person name="Ryan C.M."/>
            <person name="Banfield J.F."/>
        </authorList>
    </citation>
    <scope>NUCLEOTIDE SEQUENCE [LARGE SCALE GENOMIC DNA]</scope>
</reference>
<gene>
    <name evidence="2" type="ORF">COS59_01850</name>
</gene>
<dbReference type="EMBL" id="PEVH01000057">
    <property type="protein sequence ID" value="PIU99053.1"/>
    <property type="molecule type" value="Genomic_DNA"/>
</dbReference>
<dbReference type="InterPro" id="IPR017896">
    <property type="entry name" value="4Fe4S_Fe-S-bd"/>
</dbReference>
<evidence type="ECO:0000313" key="2">
    <source>
        <dbReference type="EMBL" id="PIU99053.1"/>
    </source>
</evidence>
<organism evidence="2 3">
    <name type="scientific">Candidatus Wolfebacteria bacterium CG03_land_8_20_14_0_80_36_15</name>
    <dbReference type="NCBI Taxonomy" id="1975067"/>
    <lineage>
        <taxon>Bacteria</taxon>
        <taxon>Candidatus Wolfeibacteriota</taxon>
    </lineage>
</organism>
<accession>A0A2M7B7J1</accession>
<comment type="caution">
    <text evidence="2">The sequence shown here is derived from an EMBL/GenBank/DDBJ whole genome shotgun (WGS) entry which is preliminary data.</text>
</comment>
<evidence type="ECO:0000259" key="1">
    <source>
        <dbReference type="PROSITE" id="PS51379"/>
    </source>
</evidence>
<feature type="domain" description="4Fe-4S ferredoxin-type" evidence="1">
    <location>
        <begin position="42"/>
        <end position="63"/>
    </location>
</feature>
<dbReference type="PROSITE" id="PS51379">
    <property type="entry name" value="4FE4S_FER_2"/>
    <property type="match status" value="1"/>
</dbReference>
<evidence type="ECO:0000313" key="3">
    <source>
        <dbReference type="Proteomes" id="UP000230131"/>
    </source>
</evidence>
<protein>
    <recommendedName>
        <fullName evidence="1">4Fe-4S ferredoxin-type domain-containing protein</fullName>
    </recommendedName>
</protein>
<sequence>MDSNELEKMAISSVKLDSRFNQAAVLNLNRDCGNDCDNDCGDTDACDGDCGGDCADVTCPSGA</sequence>
<name>A0A2M7B7J1_9BACT</name>
<dbReference type="AlphaFoldDB" id="A0A2M7B7J1"/>
<proteinExistence type="predicted"/>